<dbReference type="Pfam" id="PF01336">
    <property type="entry name" value="tRNA_anti-codon"/>
    <property type="match status" value="1"/>
</dbReference>
<keyword evidence="6 7" id="KW-0030">Aminoacyl-tRNA synthetase</keyword>
<dbReference type="PANTHER" id="PTHR22594:SF5">
    <property type="entry name" value="ASPARTATE--TRNA LIGASE, MITOCHONDRIAL"/>
    <property type="match status" value="1"/>
</dbReference>
<keyword evidence="10" id="KW-1185">Reference proteome</keyword>
<accession>A0A0P1NZG5</accession>
<dbReference type="NCBIfam" id="TIGR00459">
    <property type="entry name" value="aspS_bact"/>
    <property type="match status" value="1"/>
</dbReference>
<feature type="binding site" evidence="7">
    <location>
        <position position="224"/>
    </location>
    <ligand>
        <name>L-aspartate</name>
        <dbReference type="ChEBI" id="CHEBI:29991"/>
    </ligand>
</feature>
<dbReference type="GO" id="GO:0005524">
    <property type="term" value="F:ATP binding"/>
    <property type="evidence" value="ECO:0007669"/>
    <property type="project" value="UniProtKB-UniRule"/>
</dbReference>
<feature type="binding site" evidence="7">
    <location>
        <position position="492"/>
    </location>
    <ligand>
        <name>L-aspartate</name>
        <dbReference type="ChEBI" id="CHEBI:29991"/>
    </ligand>
</feature>
<dbReference type="InterPro" id="IPR004524">
    <property type="entry name" value="Asp-tRNA-ligase_1"/>
</dbReference>
<dbReference type="GO" id="GO:0006422">
    <property type="term" value="P:aspartyl-tRNA aminoacylation"/>
    <property type="evidence" value="ECO:0007669"/>
    <property type="project" value="UniProtKB-UniRule"/>
</dbReference>
<evidence type="ECO:0000256" key="1">
    <source>
        <dbReference type="ARBA" id="ARBA00006303"/>
    </source>
</evidence>
<dbReference type="SUPFAM" id="SSF55681">
    <property type="entry name" value="Class II aaRS and biotin synthetases"/>
    <property type="match status" value="1"/>
</dbReference>
<feature type="binding site" evidence="7">
    <location>
        <position position="451"/>
    </location>
    <ligand>
        <name>L-aspartate</name>
        <dbReference type="ChEBI" id="CHEBI:29991"/>
    </ligand>
</feature>
<feature type="binding site" evidence="7">
    <location>
        <position position="233"/>
    </location>
    <ligand>
        <name>ATP</name>
        <dbReference type="ChEBI" id="CHEBI:30616"/>
    </ligand>
</feature>
<name>A0A0P1NZG5_9BACT</name>
<evidence type="ECO:0000313" key="10">
    <source>
        <dbReference type="Proteomes" id="UP000199197"/>
    </source>
</evidence>
<feature type="binding site" evidence="7">
    <location>
        <position position="485"/>
    </location>
    <ligand>
        <name>ATP</name>
        <dbReference type="ChEBI" id="CHEBI:30616"/>
    </ligand>
</feature>
<dbReference type="CDD" id="cd00777">
    <property type="entry name" value="AspRS_core"/>
    <property type="match status" value="1"/>
</dbReference>
<evidence type="ECO:0000256" key="2">
    <source>
        <dbReference type="ARBA" id="ARBA00022598"/>
    </source>
</evidence>
<dbReference type="InterPro" id="IPR004115">
    <property type="entry name" value="GAD-like_sf"/>
</dbReference>
<dbReference type="EMBL" id="CZVW01000026">
    <property type="protein sequence ID" value="CUT04640.1"/>
    <property type="molecule type" value="Genomic_DNA"/>
</dbReference>
<evidence type="ECO:0000256" key="5">
    <source>
        <dbReference type="ARBA" id="ARBA00022917"/>
    </source>
</evidence>
<evidence type="ECO:0000256" key="4">
    <source>
        <dbReference type="ARBA" id="ARBA00022840"/>
    </source>
</evidence>
<dbReference type="EC" id="6.1.1.23" evidence="7"/>
<evidence type="ECO:0000256" key="6">
    <source>
        <dbReference type="ARBA" id="ARBA00023146"/>
    </source>
</evidence>
<dbReference type="Gene3D" id="3.30.930.10">
    <property type="entry name" value="Bira Bifunctional Protein, Domain 2"/>
    <property type="match status" value="1"/>
</dbReference>
<dbReference type="PRINTS" id="PR01042">
    <property type="entry name" value="TRNASYNTHASP"/>
</dbReference>
<dbReference type="InterPro" id="IPR029351">
    <property type="entry name" value="GAD_dom"/>
</dbReference>
<dbReference type="InterPro" id="IPR004365">
    <property type="entry name" value="NA-bd_OB_tRNA"/>
</dbReference>
<dbReference type="NCBIfam" id="NF001750">
    <property type="entry name" value="PRK00476.1"/>
    <property type="match status" value="1"/>
</dbReference>
<dbReference type="HAMAP" id="MF_00044">
    <property type="entry name" value="Asp_tRNA_synth_type1"/>
    <property type="match status" value="1"/>
</dbReference>
<comment type="similarity">
    <text evidence="1 7">Belongs to the class-II aminoacyl-tRNA synthetase family. Type 1 subfamily.</text>
</comment>
<evidence type="ECO:0000313" key="9">
    <source>
        <dbReference type="EMBL" id="CUT04640.1"/>
    </source>
</evidence>
<dbReference type="InterPro" id="IPR004364">
    <property type="entry name" value="Aa-tRNA-synt_II"/>
</dbReference>
<feature type="site" description="Important for tRNA non-discrimination" evidence="7">
    <location>
        <position position="86"/>
    </location>
</feature>
<dbReference type="SUPFAM" id="SSF55261">
    <property type="entry name" value="GAD domain-like"/>
    <property type="match status" value="1"/>
</dbReference>
<comment type="subunit">
    <text evidence="7">Homodimer.</text>
</comment>
<keyword evidence="5 7" id="KW-0648">Protein biosynthesis</keyword>
<comment type="subcellular location">
    <subcellularLocation>
        <location evidence="7">Cytoplasm</location>
    </subcellularLocation>
</comment>
<dbReference type="OrthoDB" id="9802326at2"/>
<dbReference type="GO" id="GO:0050560">
    <property type="term" value="F:aspartate-tRNA(Asn) ligase activity"/>
    <property type="evidence" value="ECO:0007669"/>
    <property type="project" value="UniProtKB-EC"/>
</dbReference>
<dbReference type="InterPro" id="IPR047090">
    <property type="entry name" value="AspRS_core"/>
</dbReference>
<evidence type="ECO:0000256" key="7">
    <source>
        <dbReference type="HAMAP-Rule" id="MF_00044"/>
    </source>
</evidence>
<keyword evidence="3 7" id="KW-0547">Nucleotide-binding</keyword>
<dbReference type="InterPro" id="IPR012340">
    <property type="entry name" value="NA-bd_OB-fold"/>
</dbReference>
<dbReference type="Gene3D" id="2.40.50.140">
    <property type="entry name" value="Nucleic acid-binding proteins"/>
    <property type="match status" value="1"/>
</dbReference>
<dbReference type="Gene3D" id="3.30.1360.30">
    <property type="entry name" value="GAD-like domain"/>
    <property type="match status" value="1"/>
</dbReference>
<keyword evidence="2 7" id="KW-0436">Ligase</keyword>
<organism evidence="9 10">
    <name type="scientific">Candidatus Chryseopegocella kryptomonas</name>
    <dbReference type="NCBI Taxonomy" id="1633643"/>
    <lineage>
        <taxon>Bacteria</taxon>
        <taxon>Pseudomonadati</taxon>
        <taxon>Candidatus Kryptoniota</taxon>
        <taxon>Candidatus Chryseopegocella</taxon>
    </lineage>
</organism>
<dbReference type="CDD" id="cd04317">
    <property type="entry name" value="EcAspRS_like_N"/>
    <property type="match status" value="1"/>
</dbReference>
<dbReference type="Proteomes" id="UP000199197">
    <property type="component" value="Unassembled WGS sequence"/>
</dbReference>
<reference evidence="10" key="1">
    <citation type="submission" date="2015-11" db="EMBL/GenBank/DDBJ databases">
        <authorList>
            <person name="Varghese N."/>
        </authorList>
    </citation>
    <scope>NUCLEOTIDE SEQUENCE [LARGE SCALE GENOMIC DNA]</scope>
    <source>
        <strain evidence="10">JGI-23</strain>
    </source>
</reference>
<dbReference type="GO" id="GO:0004815">
    <property type="term" value="F:aspartate-tRNA ligase activity"/>
    <property type="evidence" value="ECO:0007669"/>
    <property type="project" value="UniProtKB-UniRule"/>
</dbReference>
<proteinExistence type="inferred from homology"/>
<evidence type="ECO:0000256" key="3">
    <source>
        <dbReference type="ARBA" id="ARBA00022741"/>
    </source>
</evidence>
<feature type="domain" description="Aminoacyl-transfer RNA synthetases class-II family profile" evidence="8">
    <location>
        <begin position="148"/>
        <end position="558"/>
    </location>
</feature>
<dbReference type="PANTHER" id="PTHR22594">
    <property type="entry name" value="ASPARTYL/LYSYL-TRNA SYNTHETASE"/>
    <property type="match status" value="1"/>
</dbReference>
<feature type="region of interest" description="Aspartate" evidence="7">
    <location>
        <begin position="202"/>
        <end position="205"/>
    </location>
</feature>
<comment type="caution">
    <text evidence="7">Lacks conserved residue(s) required for the propagation of feature annotation.</text>
</comment>
<dbReference type="GO" id="GO:0005737">
    <property type="term" value="C:cytoplasm"/>
    <property type="evidence" value="ECO:0007669"/>
    <property type="project" value="UniProtKB-SubCell"/>
</dbReference>
<dbReference type="Pfam" id="PF00152">
    <property type="entry name" value="tRNA-synt_2"/>
    <property type="match status" value="1"/>
</dbReference>
<dbReference type="RefSeq" id="WP_092350941.1">
    <property type="nucleotide sequence ID" value="NZ_CZVW01000026.1"/>
</dbReference>
<sequence>MIFKKRTHTCGELRASDIGKIVTLNGWVDRRRDLGGLIFIDLRDRYGKTQIVFSPQHNYEAFQIAKELKSEYVISVTGKVERRPKGAENPSIPTGEIDVLADEVQILSKSETPPFLIEDDINVSEELRLKYRYLDLRRPIMQANLITRHKMAQIVRRYFDENNFLEIETSFLVKSTPEGARDFLVPSRIHPGKFYALPQSPQLYKQILMVAGFDRYFQIVKCFRDEDLRADRQPEFTQIDIEMSFVTEEDVFNIVEGLMARLFKEIKGIEIPTPFPRITYKEAIETYGTDKPDLRFDLKIVNVTEIFKTTEFKIFRETIEKGGIICGLNLKGCANYSRKQIDELTTLAKNYGAGGLVHFKVENGEIDSPVAKYFSKLSLQKLKEKMDANDGDLMILVSDEPQKVYSILGNMRIELGRKLNLIDEDEFKLAWIVDFPLLEWDGEENRWVSVHHPFTSPKLEDIQLLDTDPGKVRARAYDLVLNGNEIAGGSIRIHDAQLQEKIFRLLGISDEEARKKFGFLLEAFKYGPPPHGGIAFGFDRLVMIFTGMKSIRDVIAFPKTSSAISLMDEAPSEVDPKQLEELHIQIKRED</sequence>
<dbReference type="InterPro" id="IPR006195">
    <property type="entry name" value="aa-tRNA-synth_II"/>
</dbReference>
<keyword evidence="7" id="KW-0963">Cytoplasm</keyword>
<dbReference type="PROSITE" id="PS50862">
    <property type="entry name" value="AA_TRNA_LIGASE_II"/>
    <property type="match status" value="1"/>
</dbReference>
<feature type="binding site" evidence="7">
    <location>
        <begin position="537"/>
        <end position="540"/>
    </location>
    <ligand>
        <name>ATP</name>
        <dbReference type="ChEBI" id="CHEBI:30616"/>
    </ligand>
</feature>
<comment type="function">
    <text evidence="7">Aspartyl-tRNA synthetase with relaxed tRNA specificity since it is able to aspartylate not only its cognate tRNA(Asp) but also tRNA(Asn). Reaction proceeds in two steps: L-aspartate is first activated by ATP to form Asp-AMP and then transferred to the acceptor end of tRNA(Asp/Asn).</text>
</comment>
<feature type="binding site" evidence="7">
    <location>
        <begin position="224"/>
        <end position="226"/>
    </location>
    <ligand>
        <name>ATP</name>
        <dbReference type="ChEBI" id="CHEBI:30616"/>
    </ligand>
</feature>
<dbReference type="Pfam" id="PF02938">
    <property type="entry name" value="GAD"/>
    <property type="match status" value="1"/>
</dbReference>
<comment type="catalytic activity">
    <reaction evidence="7">
        <text>tRNA(Asx) + L-aspartate + ATP = L-aspartyl-tRNA(Asx) + AMP + diphosphate</text>
        <dbReference type="Rhea" id="RHEA:18349"/>
        <dbReference type="Rhea" id="RHEA-COMP:9710"/>
        <dbReference type="Rhea" id="RHEA-COMP:9711"/>
        <dbReference type="ChEBI" id="CHEBI:29991"/>
        <dbReference type="ChEBI" id="CHEBI:30616"/>
        <dbReference type="ChEBI" id="CHEBI:33019"/>
        <dbReference type="ChEBI" id="CHEBI:78442"/>
        <dbReference type="ChEBI" id="CHEBI:78516"/>
        <dbReference type="ChEBI" id="CHEBI:456215"/>
        <dbReference type="EC" id="6.1.1.23"/>
    </reaction>
</comment>
<gene>
    <name evidence="7" type="primary">aspS</name>
    <name evidence="9" type="ORF">JGI23_01769</name>
</gene>
<feature type="binding site" evidence="7">
    <location>
        <position position="178"/>
    </location>
    <ligand>
        <name>L-aspartate</name>
        <dbReference type="ChEBI" id="CHEBI:29991"/>
    </ligand>
</feature>
<evidence type="ECO:0000259" key="8">
    <source>
        <dbReference type="PROSITE" id="PS50862"/>
    </source>
</evidence>
<dbReference type="InterPro" id="IPR045864">
    <property type="entry name" value="aa-tRNA-synth_II/BPL/LPL"/>
</dbReference>
<dbReference type="InterPro" id="IPR047089">
    <property type="entry name" value="Asp-tRNA-ligase_1_N"/>
</dbReference>
<dbReference type="SUPFAM" id="SSF50249">
    <property type="entry name" value="Nucleic acid-binding proteins"/>
    <property type="match status" value="1"/>
</dbReference>
<dbReference type="AlphaFoldDB" id="A0A0P1NZG5"/>
<dbReference type="GO" id="GO:0003676">
    <property type="term" value="F:nucleic acid binding"/>
    <property type="evidence" value="ECO:0007669"/>
    <property type="project" value="InterPro"/>
</dbReference>
<dbReference type="InterPro" id="IPR002312">
    <property type="entry name" value="Asp/Asn-tRNA-synth_IIb"/>
</dbReference>
<protein>
    <recommendedName>
        <fullName evidence="7">Aspartate--tRNA(Asp/Asn) ligase</fullName>
        <ecNumber evidence="7">6.1.1.23</ecNumber>
    </recommendedName>
    <alternativeName>
        <fullName evidence="7">Aspartyl-tRNA synthetase</fullName>
        <shortName evidence="7">AspRS</shortName>
    </alternativeName>
    <alternativeName>
        <fullName evidence="7">Non-discriminating aspartyl-tRNA synthetase</fullName>
        <shortName evidence="7">ND-AspRS</shortName>
    </alternativeName>
</protein>
<keyword evidence="4 7" id="KW-0067">ATP-binding</keyword>